<dbReference type="Pfam" id="PF00004">
    <property type="entry name" value="AAA"/>
    <property type="match status" value="1"/>
</dbReference>
<dbReference type="CDD" id="cd18139">
    <property type="entry name" value="HLD_clamp_RarA"/>
    <property type="match status" value="1"/>
</dbReference>
<proteinExistence type="inferred from homology"/>
<gene>
    <name evidence="7" type="ORF">SAMN02745121_02087</name>
</gene>
<dbReference type="Gene3D" id="1.10.8.60">
    <property type="match status" value="1"/>
</dbReference>
<dbReference type="InterPro" id="IPR051314">
    <property type="entry name" value="AAA_ATPase_RarA/MGS1/WRNIP1"/>
</dbReference>
<comment type="function">
    <text evidence="1">DNA-dependent ATPase that plays important roles in cellular responses to stalled DNA replication processes.</text>
</comment>
<dbReference type="SMART" id="SM00382">
    <property type="entry name" value="AAA"/>
    <property type="match status" value="1"/>
</dbReference>
<feature type="domain" description="AAA+ ATPase" evidence="6">
    <location>
        <begin position="56"/>
        <end position="174"/>
    </location>
</feature>
<accession>A0A1I1W547</accession>
<evidence type="ECO:0000313" key="8">
    <source>
        <dbReference type="Proteomes" id="UP000199400"/>
    </source>
</evidence>
<dbReference type="Gene3D" id="1.20.272.10">
    <property type="match status" value="1"/>
</dbReference>
<dbReference type="SUPFAM" id="SSF52540">
    <property type="entry name" value="P-loop containing nucleoside triphosphate hydrolases"/>
    <property type="match status" value="1"/>
</dbReference>
<dbReference type="InterPro" id="IPR008921">
    <property type="entry name" value="DNA_pol3_clamp-load_cplx_C"/>
</dbReference>
<dbReference type="GO" id="GO:0003677">
    <property type="term" value="F:DNA binding"/>
    <property type="evidence" value="ECO:0007669"/>
    <property type="project" value="InterPro"/>
</dbReference>
<protein>
    <recommendedName>
        <fullName evidence="3">Replication-associated recombination protein A</fullName>
    </recommendedName>
</protein>
<evidence type="ECO:0000256" key="3">
    <source>
        <dbReference type="ARBA" id="ARBA00020776"/>
    </source>
</evidence>
<evidence type="ECO:0000313" key="7">
    <source>
        <dbReference type="EMBL" id="SFD90129.1"/>
    </source>
</evidence>
<evidence type="ECO:0000259" key="6">
    <source>
        <dbReference type="SMART" id="SM00382"/>
    </source>
</evidence>
<keyword evidence="5" id="KW-0067">ATP-binding</keyword>
<dbReference type="GO" id="GO:0016887">
    <property type="term" value="F:ATP hydrolysis activity"/>
    <property type="evidence" value="ECO:0007669"/>
    <property type="project" value="InterPro"/>
</dbReference>
<dbReference type="PANTHER" id="PTHR13779">
    <property type="entry name" value="WERNER HELICASE-INTERACTING PROTEIN 1 FAMILY MEMBER"/>
    <property type="match status" value="1"/>
</dbReference>
<dbReference type="FunFam" id="1.20.272.10:FF:000001">
    <property type="entry name" value="Putative AAA family ATPase"/>
    <property type="match status" value="1"/>
</dbReference>
<dbReference type="CDD" id="cd00009">
    <property type="entry name" value="AAA"/>
    <property type="match status" value="1"/>
</dbReference>
<dbReference type="InterPro" id="IPR021886">
    <property type="entry name" value="MgsA_C"/>
</dbReference>
<dbReference type="Proteomes" id="UP000199400">
    <property type="component" value="Unassembled WGS sequence"/>
</dbReference>
<dbReference type="STRING" id="54.SAMN02745121_02087"/>
<dbReference type="GO" id="GO:0005524">
    <property type="term" value="F:ATP binding"/>
    <property type="evidence" value="ECO:0007669"/>
    <property type="project" value="UniProtKB-KW"/>
</dbReference>
<keyword evidence="4" id="KW-0547">Nucleotide-binding</keyword>
<dbReference type="PANTHER" id="PTHR13779:SF7">
    <property type="entry name" value="ATPASE WRNIP1"/>
    <property type="match status" value="1"/>
</dbReference>
<dbReference type="InterPro" id="IPR032423">
    <property type="entry name" value="AAA_assoc_2"/>
</dbReference>
<dbReference type="GO" id="GO:0000731">
    <property type="term" value="P:DNA synthesis involved in DNA repair"/>
    <property type="evidence" value="ECO:0007669"/>
    <property type="project" value="TreeGrafter"/>
</dbReference>
<dbReference type="Gene3D" id="3.40.50.300">
    <property type="entry name" value="P-loop containing nucleotide triphosphate hydrolases"/>
    <property type="match status" value="1"/>
</dbReference>
<comment type="similarity">
    <text evidence="2">Belongs to the AAA ATPase family. RarA/MGS1/WRNIP1 subfamily.</text>
</comment>
<dbReference type="InterPro" id="IPR003959">
    <property type="entry name" value="ATPase_AAA_core"/>
</dbReference>
<sequence>MQSHASDDLFERAWQRDPTLVPLAERMRPRRLDEVVGQTHLLGPGKILRRIADTGRVPSLILWGPPGTGKTTLARLLAEHTQSAFCVLSATSAGARELREVVEAARRRRAHEGRGTLLFVDEIHRFNKAQQDILLPHIEAGVCSLVGATTENPSFEVNAALLSRVRVLQLRPIEVRDLVALLRRALTDEERGLGARKLEAEDGLLAAIAHTAQGDARRALGTLELAVDLVPEGETRLSREVAQQAVGGRALRYDKAGEEHYNVVSAFIKSMRASDADAAVYWLARMLEAGEDVDFVARRIVIFAAEDVGNAEPQALPVAVAAAQAAHQIGMPEAVLPLTQAALFLALAPKSNTALTAYANARKDVLRAGSLEVPLAVRNAVTPLMREAQYGVGYKYPHDFEGGVVPGNESYLPEALRGQRYAHPGPRGWEAAAWARLQQLREGTGGSEEPEPAGE</sequence>
<dbReference type="GO" id="GO:0006261">
    <property type="term" value="P:DNA-templated DNA replication"/>
    <property type="evidence" value="ECO:0007669"/>
    <property type="project" value="TreeGrafter"/>
</dbReference>
<dbReference type="InterPro" id="IPR003593">
    <property type="entry name" value="AAA+_ATPase"/>
</dbReference>
<dbReference type="GO" id="GO:0017116">
    <property type="term" value="F:single-stranded DNA helicase activity"/>
    <property type="evidence" value="ECO:0007669"/>
    <property type="project" value="TreeGrafter"/>
</dbReference>
<dbReference type="Gene3D" id="1.10.3710.10">
    <property type="entry name" value="DNA polymerase III clamp loader subunits, C-terminal domain"/>
    <property type="match status" value="1"/>
</dbReference>
<dbReference type="GO" id="GO:0008047">
    <property type="term" value="F:enzyme activator activity"/>
    <property type="evidence" value="ECO:0007669"/>
    <property type="project" value="TreeGrafter"/>
</dbReference>
<dbReference type="RefSeq" id="WP_245913583.1">
    <property type="nucleotide sequence ID" value="NZ_FOMX01000006.1"/>
</dbReference>
<dbReference type="AlphaFoldDB" id="A0A1I1W547"/>
<organism evidence="7 8">
    <name type="scientific">Nannocystis exedens</name>
    <dbReference type="NCBI Taxonomy" id="54"/>
    <lineage>
        <taxon>Bacteria</taxon>
        <taxon>Pseudomonadati</taxon>
        <taxon>Myxococcota</taxon>
        <taxon>Polyangia</taxon>
        <taxon>Nannocystales</taxon>
        <taxon>Nannocystaceae</taxon>
        <taxon>Nannocystis</taxon>
    </lineage>
</organism>
<dbReference type="Pfam" id="PF16193">
    <property type="entry name" value="AAA_assoc_2"/>
    <property type="match status" value="1"/>
</dbReference>
<reference evidence="8" key="1">
    <citation type="submission" date="2016-10" db="EMBL/GenBank/DDBJ databases">
        <authorList>
            <person name="Varghese N."/>
            <person name="Submissions S."/>
        </authorList>
    </citation>
    <scope>NUCLEOTIDE SEQUENCE [LARGE SCALE GENOMIC DNA]</scope>
    <source>
        <strain evidence="8">ATCC 25963</strain>
    </source>
</reference>
<dbReference type="Pfam" id="PF12002">
    <property type="entry name" value="MgsA_C"/>
    <property type="match status" value="1"/>
</dbReference>
<evidence type="ECO:0000256" key="4">
    <source>
        <dbReference type="ARBA" id="ARBA00022741"/>
    </source>
</evidence>
<dbReference type="InterPro" id="IPR027417">
    <property type="entry name" value="P-loop_NTPase"/>
</dbReference>
<name>A0A1I1W547_9BACT</name>
<dbReference type="SUPFAM" id="SSF48019">
    <property type="entry name" value="post-AAA+ oligomerization domain-like"/>
    <property type="match status" value="1"/>
</dbReference>
<evidence type="ECO:0000256" key="2">
    <source>
        <dbReference type="ARBA" id="ARBA00008959"/>
    </source>
</evidence>
<evidence type="ECO:0000256" key="5">
    <source>
        <dbReference type="ARBA" id="ARBA00022840"/>
    </source>
</evidence>
<dbReference type="EMBL" id="FOMX01000006">
    <property type="protein sequence ID" value="SFD90129.1"/>
    <property type="molecule type" value="Genomic_DNA"/>
</dbReference>
<evidence type="ECO:0000256" key="1">
    <source>
        <dbReference type="ARBA" id="ARBA00002393"/>
    </source>
</evidence>
<keyword evidence="8" id="KW-1185">Reference proteome</keyword>
<dbReference type="FunFam" id="3.40.50.300:FF:000345">
    <property type="entry name" value="AAA family ATPase"/>
    <property type="match status" value="1"/>
</dbReference>